<dbReference type="PANTHER" id="PTHR33602">
    <property type="entry name" value="REGULATORY PROTEIN RECX FAMILY PROTEIN"/>
    <property type="match status" value="1"/>
</dbReference>
<dbReference type="Pfam" id="PF02631">
    <property type="entry name" value="RecX_HTH2"/>
    <property type="match status" value="1"/>
</dbReference>
<name>A0ABT7E3C9_9NEIS</name>
<evidence type="ECO:0000256" key="3">
    <source>
        <dbReference type="ARBA" id="ARBA00018111"/>
    </source>
</evidence>
<evidence type="ECO:0000256" key="2">
    <source>
        <dbReference type="ARBA" id="ARBA00009695"/>
    </source>
</evidence>
<reference evidence="9" key="1">
    <citation type="submission" date="2023-03" db="EMBL/GenBank/DDBJ databases">
        <title>Chitinimonas shenzhenensis gen. nov., sp. nov., a novel member of family Burkholderiaceae isolated from activated sludge collected in Shen Zhen, China.</title>
        <authorList>
            <person name="Wang X."/>
        </authorList>
    </citation>
    <scope>NUCLEOTIDE SEQUENCE</scope>
    <source>
        <strain evidence="9">DQS-5</strain>
    </source>
</reference>
<dbReference type="InterPro" id="IPR036388">
    <property type="entry name" value="WH-like_DNA-bd_sf"/>
</dbReference>
<evidence type="ECO:0000313" key="10">
    <source>
        <dbReference type="Proteomes" id="UP001172778"/>
    </source>
</evidence>
<dbReference type="Gene3D" id="1.10.10.10">
    <property type="entry name" value="Winged helix-like DNA-binding domain superfamily/Winged helix DNA-binding domain"/>
    <property type="match status" value="3"/>
</dbReference>
<evidence type="ECO:0000313" key="9">
    <source>
        <dbReference type="EMBL" id="MDK2126832.1"/>
    </source>
</evidence>
<comment type="caution">
    <text evidence="9">The sequence shown here is derived from an EMBL/GenBank/DDBJ whole genome shotgun (WGS) entry which is preliminary data.</text>
</comment>
<protein>
    <recommendedName>
        <fullName evidence="3 5">Regulatory protein RecX</fullName>
    </recommendedName>
</protein>
<evidence type="ECO:0000256" key="4">
    <source>
        <dbReference type="ARBA" id="ARBA00022490"/>
    </source>
</evidence>
<accession>A0ABT7E3C9</accession>
<dbReference type="Proteomes" id="UP001172778">
    <property type="component" value="Unassembled WGS sequence"/>
</dbReference>
<dbReference type="PANTHER" id="PTHR33602:SF1">
    <property type="entry name" value="REGULATORY PROTEIN RECX FAMILY PROTEIN"/>
    <property type="match status" value="1"/>
</dbReference>
<dbReference type="RefSeq" id="WP_284103154.1">
    <property type="nucleotide sequence ID" value="NZ_JARRAF010000054.1"/>
</dbReference>
<dbReference type="HAMAP" id="MF_01114">
    <property type="entry name" value="RecX"/>
    <property type="match status" value="1"/>
</dbReference>
<gene>
    <name evidence="5 9" type="primary">recX</name>
    <name evidence="9" type="ORF">PZA18_22560</name>
</gene>
<evidence type="ECO:0000259" key="6">
    <source>
        <dbReference type="Pfam" id="PF02631"/>
    </source>
</evidence>
<feature type="domain" description="RecX first three-helical" evidence="8">
    <location>
        <begin position="6"/>
        <end position="29"/>
    </location>
</feature>
<comment type="subcellular location">
    <subcellularLocation>
        <location evidence="1 5">Cytoplasm</location>
    </subcellularLocation>
</comment>
<evidence type="ECO:0000259" key="8">
    <source>
        <dbReference type="Pfam" id="PF21982"/>
    </source>
</evidence>
<evidence type="ECO:0000256" key="1">
    <source>
        <dbReference type="ARBA" id="ARBA00004496"/>
    </source>
</evidence>
<feature type="domain" description="RecX third three-helical" evidence="7">
    <location>
        <begin position="93"/>
        <end position="137"/>
    </location>
</feature>
<dbReference type="InterPro" id="IPR053924">
    <property type="entry name" value="RecX_HTH_2nd"/>
</dbReference>
<comment type="function">
    <text evidence="5">Modulates RecA activity.</text>
</comment>
<dbReference type="Pfam" id="PF21982">
    <property type="entry name" value="RecX_HTH1"/>
    <property type="match status" value="1"/>
</dbReference>
<comment type="similarity">
    <text evidence="2 5">Belongs to the RecX family.</text>
</comment>
<keyword evidence="10" id="KW-1185">Reference proteome</keyword>
<dbReference type="InterPro" id="IPR003783">
    <property type="entry name" value="Regulatory_RecX"/>
</dbReference>
<dbReference type="EMBL" id="JARRAF010000054">
    <property type="protein sequence ID" value="MDK2126832.1"/>
    <property type="molecule type" value="Genomic_DNA"/>
</dbReference>
<organism evidence="9 10">
    <name type="scientific">Parachitinimonas caeni</name>
    <dbReference type="NCBI Taxonomy" id="3031301"/>
    <lineage>
        <taxon>Bacteria</taxon>
        <taxon>Pseudomonadati</taxon>
        <taxon>Pseudomonadota</taxon>
        <taxon>Betaproteobacteria</taxon>
        <taxon>Neisseriales</taxon>
        <taxon>Chitinibacteraceae</taxon>
        <taxon>Parachitinimonas</taxon>
    </lineage>
</organism>
<proteinExistence type="inferred from homology"/>
<dbReference type="NCBIfam" id="NF001055">
    <property type="entry name" value="PRK00117.2-5"/>
    <property type="match status" value="1"/>
</dbReference>
<evidence type="ECO:0000259" key="7">
    <source>
        <dbReference type="Pfam" id="PF21981"/>
    </source>
</evidence>
<sequence>MNHSLRASALRLLARREHSRAELEAKLGAAAPDDVATLLDEFEQNGWLSDSRFAAEWIRSRGSRFGSRRLAEELRQRGVDDETIHTTLADSVDDLETARAVWRKKFGQLPIDAKDRARQYRFMLARGFASSTIRTVLGSDPDHDFEPAD</sequence>
<keyword evidence="4 5" id="KW-0963">Cytoplasm</keyword>
<feature type="domain" description="RecX second three-helical" evidence="6">
    <location>
        <begin position="49"/>
        <end position="88"/>
    </location>
</feature>
<dbReference type="InterPro" id="IPR053926">
    <property type="entry name" value="RecX_HTH_1st"/>
</dbReference>
<dbReference type="InterPro" id="IPR053925">
    <property type="entry name" value="RecX_HTH_3rd"/>
</dbReference>
<evidence type="ECO:0000256" key="5">
    <source>
        <dbReference type="HAMAP-Rule" id="MF_01114"/>
    </source>
</evidence>
<dbReference type="Pfam" id="PF21981">
    <property type="entry name" value="RecX_HTH3"/>
    <property type="match status" value="1"/>
</dbReference>